<organism evidence="1 2">
    <name type="scientific">Pyropia yezoensis</name>
    <name type="common">Susabi-nori</name>
    <name type="synonym">Porphyra yezoensis</name>
    <dbReference type="NCBI Taxonomy" id="2788"/>
    <lineage>
        <taxon>Eukaryota</taxon>
        <taxon>Rhodophyta</taxon>
        <taxon>Bangiophyceae</taxon>
        <taxon>Bangiales</taxon>
        <taxon>Bangiaceae</taxon>
        <taxon>Pyropia</taxon>
    </lineage>
</organism>
<comment type="caution">
    <text evidence="1">The sequence shown here is derived from an EMBL/GenBank/DDBJ whole genome shotgun (WGS) entry which is preliminary data.</text>
</comment>
<accession>A0ACC3C8E2</accession>
<evidence type="ECO:0000313" key="1">
    <source>
        <dbReference type="EMBL" id="KAK1866452.1"/>
    </source>
</evidence>
<dbReference type="EMBL" id="CM020619">
    <property type="protein sequence ID" value="KAK1866452.1"/>
    <property type="molecule type" value="Genomic_DNA"/>
</dbReference>
<dbReference type="Proteomes" id="UP000798662">
    <property type="component" value="Chromosome 2"/>
</dbReference>
<name>A0ACC3C8E2_PYRYE</name>
<proteinExistence type="predicted"/>
<reference evidence="1" key="1">
    <citation type="submission" date="2019-11" db="EMBL/GenBank/DDBJ databases">
        <title>Nori genome reveals adaptations in red seaweeds to the harsh intertidal environment.</title>
        <authorList>
            <person name="Wang D."/>
            <person name="Mao Y."/>
        </authorList>
    </citation>
    <scope>NUCLEOTIDE SEQUENCE</scope>
    <source>
        <tissue evidence="1">Gametophyte</tissue>
    </source>
</reference>
<keyword evidence="2" id="KW-1185">Reference proteome</keyword>
<evidence type="ECO:0000313" key="2">
    <source>
        <dbReference type="Proteomes" id="UP000798662"/>
    </source>
</evidence>
<protein>
    <submittedName>
        <fullName evidence="1">Uncharacterized protein</fullName>
    </submittedName>
</protein>
<gene>
    <name evidence="1" type="ORF">I4F81_008970</name>
</gene>
<sequence>MAPVHPLDAVDAGVTSNLYTSGPAVPDGAQASLAQVAGAVKELDDRLLLNRRQLMNEDGLGEAAIRLVRVIQTTDAAQPAWAQAMEARIKASGTNAVVRCRNQLRLGDLSNTVYKLVKEKEGLGDSLPSTSAQHRWTPAPGASVPSVGDTIGPDITWGQLRDLQFADVDRYARLFNDNFGITEEGSTLKARVRALESFFIGSG</sequence>